<keyword evidence="2" id="KW-1003">Cell membrane</keyword>
<dbReference type="RefSeq" id="WP_382352554.1">
    <property type="nucleotide sequence ID" value="NZ_JBHSMC010000016.1"/>
</dbReference>
<dbReference type="Proteomes" id="UP001596147">
    <property type="component" value="Unassembled WGS sequence"/>
</dbReference>
<dbReference type="SMART" id="SM00304">
    <property type="entry name" value="HAMP"/>
    <property type="match status" value="1"/>
</dbReference>
<protein>
    <submittedName>
        <fullName evidence="10">Methyl-accepting chemotaxis protein</fullName>
    </submittedName>
</protein>
<dbReference type="PROSITE" id="PS50885">
    <property type="entry name" value="HAMP"/>
    <property type="match status" value="1"/>
</dbReference>
<name>A0ABW0LIL6_9BACI</name>
<evidence type="ECO:0000256" key="4">
    <source>
        <dbReference type="ARBA" id="ARBA00023224"/>
    </source>
</evidence>
<feature type="transmembrane region" description="Helical" evidence="7">
    <location>
        <begin position="53"/>
        <end position="75"/>
    </location>
</feature>
<proteinExistence type="inferred from homology"/>
<dbReference type="Gene3D" id="1.10.287.950">
    <property type="entry name" value="Methyl-accepting chemotaxis protein"/>
    <property type="match status" value="1"/>
</dbReference>
<dbReference type="SUPFAM" id="SSF58104">
    <property type="entry name" value="Methyl-accepting chemotaxis protein (MCP) signaling domain"/>
    <property type="match status" value="1"/>
</dbReference>
<organism evidence="10 11">
    <name type="scientific">Lederbergia graminis</name>
    <dbReference type="NCBI Taxonomy" id="735518"/>
    <lineage>
        <taxon>Bacteria</taxon>
        <taxon>Bacillati</taxon>
        <taxon>Bacillota</taxon>
        <taxon>Bacilli</taxon>
        <taxon>Bacillales</taxon>
        <taxon>Bacillaceae</taxon>
        <taxon>Lederbergia</taxon>
    </lineage>
</organism>
<sequence>MFTFFRKIFSKQTGEKMDKKGSRERKGFISKFFNDNSNNKLIKHVSKSITTKILYSFIICVLLSVSIVGIASYLISNKIIESKVTSASEQTIIQAGDKLDFVFTRYSDLIRETISSDFLLTLRDFNYVEQSSTDYYVLLTKINEYLTQIENVHTNIDVHLINMDKQELFSTAKTTDKDIVFNSDWYKQAVANPEESHYWIGGREKGVLGQSDSPTVSFGQLLNINKSYYFMVIDIDSTYFKEILKDVAFGENESVSIVDENNHVVFSFDDERLNTESGIPILVDSNKNVLNKDDQLIFQYKSDVTDWFLVGSVSKKELVKDTQIIFYVTMLIIIFAILFALFIGKRIANMVGEPLRVISGLMAVAKEGDLRVRSEMTNRQDEIGVLAVSFNEMLTKISEMMLHTQSTSNKVLQAATELTDISNTTSQIAKDVAIAIGEIAVGANNLTVEAENGNSFTSKINNEVNNVFDNNHEMANYAKDVLEGSNNGIQKMAELVDKTRQGEEMITTIISKADTLKDSTNQISEIMSILTDISRQTNLLSLNAAIEAARAGDAGKGFAVVADEIRKLSVQSKNAIDTVGEITSSVILEINDTLTLLEGADPIFKDQVSKVLETDAILNDVGTRMDAFNHKISLVSDSIQQLRESQEILYSMISQVSATAQESSAISEEVHASTEEQINVSNSLVHTSDQLRELSKNLQNSLNNFKI</sequence>
<dbReference type="Gene3D" id="6.10.340.10">
    <property type="match status" value="1"/>
</dbReference>
<keyword evidence="7" id="KW-1133">Transmembrane helix</keyword>
<evidence type="ECO:0000313" key="10">
    <source>
        <dbReference type="EMBL" id="MFC5465704.1"/>
    </source>
</evidence>
<dbReference type="InterPro" id="IPR003660">
    <property type="entry name" value="HAMP_dom"/>
</dbReference>
<comment type="subcellular location">
    <subcellularLocation>
        <location evidence="1">Cell membrane</location>
    </subcellularLocation>
</comment>
<evidence type="ECO:0000256" key="2">
    <source>
        <dbReference type="ARBA" id="ARBA00022475"/>
    </source>
</evidence>
<feature type="domain" description="Methyl-accepting transducer" evidence="8">
    <location>
        <begin position="421"/>
        <end position="678"/>
    </location>
</feature>
<comment type="caution">
    <text evidence="10">The sequence shown here is derived from an EMBL/GenBank/DDBJ whole genome shotgun (WGS) entry which is preliminary data.</text>
</comment>
<dbReference type="PROSITE" id="PS50111">
    <property type="entry name" value="CHEMOTAXIS_TRANSDUC_2"/>
    <property type="match status" value="1"/>
</dbReference>
<evidence type="ECO:0000259" key="9">
    <source>
        <dbReference type="PROSITE" id="PS50885"/>
    </source>
</evidence>
<dbReference type="InterPro" id="IPR004089">
    <property type="entry name" value="MCPsignal_dom"/>
</dbReference>
<keyword evidence="7" id="KW-0812">Transmembrane</keyword>
<dbReference type="SMART" id="SM00283">
    <property type="entry name" value="MA"/>
    <property type="match status" value="1"/>
</dbReference>
<keyword evidence="3 7" id="KW-0472">Membrane</keyword>
<evidence type="ECO:0000256" key="5">
    <source>
        <dbReference type="ARBA" id="ARBA00029447"/>
    </source>
</evidence>
<feature type="domain" description="HAMP" evidence="9">
    <location>
        <begin position="349"/>
        <end position="402"/>
    </location>
</feature>
<keyword evidence="11" id="KW-1185">Reference proteome</keyword>
<dbReference type="PANTHER" id="PTHR32089">
    <property type="entry name" value="METHYL-ACCEPTING CHEMOTAXIS PROTEIN MCPB"/>
    <property type="match status" value="1"/>
</dbReference>
<dbReference type="CDD" id="cd06225">
    <property type="entry name" value="HAMP"/>
    <property type="match status" value="1"/>
</dbReference>
<comment type="similarity">
    <text evidence="5">Belongs to the methyl-accepting chemotaxis (MCP) protein family.</text>
</comment>
<evidence type="ECO:0000313" key="11">
    <source>
        <dbReference type="Proteomes" id="UP001596147"/>
    </source>
</evidence>
<evidence type="ECO:0000259" key="8">
    <source>
        <dbReference type="PROSITE" id="PS50111"/>
    </source>
</evidence>
<reference evidence="11" key="1">
    <citation type="journal article" date="2019" name="Int. J. Syst. Evol. Microbiol.">
        <title>The Global Catalogue of Microorganisms (GCM) 10K type strain sequencing project: providing services to taxonomists for standard genome sequencing and annotation.</title>
        <authorList>
            <consortium name="The Broad Institute Genomics Platform"/>
            <consortium name="The Broad Institute Genome Sequencing Center for Infectious Disease"/>
            <person name="Wu L."/>
            <person name="Ma J."/>
        </authorList>
    </citation>
    <scope>NUCLEOTIDE SEQUENCE [LARGE SCALE GENOMIC DNA]</scope>
    <source>
        <strain evidence="11">CGMCC 1.12237</strain>
    </source>
</reference>
<dbReference type="EMBL" id="JBHSMC010000016">
    <property type="protein sequence ID" value="MFC5465704.1"/>
    <property type="molecule type" value="Genomic_DNA"/>
</dbReference>
<evidence type="ECO:0000256" key="1">
    <source>
        <dbReference type="ARBA" id="ARBA00004236"/>
    </source>
</evidence>
<dbReference type="Pfam" id="PF00672">
    <property type="entry name" value="HAMP"/>
    <property type="match status" value="1"/>
</dbReference>
<keyword evidence="4 6" id="KW-0807">Transducer</keyword>
<evidence type="ECO:0000256" key="3">
    <source>
        <dbReference type="ARBA" id="ARBA00023136"/>
    </source>
</evidence>
<evidence type="ECO:0000256" key="6">
    <source>
        <dbReference type="PROSITE-ProRule" id="PRU00284"/>
    </source>
</evidence>
<gene>
    <name evidence="10" type="ORF">ACFPM4_13205</name>
</gene>
<accession>A0ABW0LIL6</accession>
<evidence type="ECO:0000256" key="7">
    <source>
        <dbReference type="SAM" id="Phobius"/>
    </source>
</evidence>
<dbReference type="Pfam" id="PF00015">
    <property type="entry name" value="MCPsignal"/>
    <property type="match status" value="1"/>
</dbReference>
<feature type="transmembrane region" description="Helical" evidence="7">
    <location>
        <begin position="324"/>
        <end position="343"/>
    </location>
</feature>
<dbReference type="PANTHER" id="PTHR32089:SF112">
    <property type="entry name" value="LYSOZYME-LIKE PROTEIN-RELATED"/>
    <property type="match status" value="1"/>
</dbReference>